<protein>
    <submittedName>
        <fullName evidence="1">Uncharacterized protein</fullName>
    </submittedName>
</protein>
<reference evidence="1" key="2">
    <citation type="journal article" date="2015" name="Data Brief">
        <title>Shoot transcriptome of the giant reed, Arundo donax.</title>
        <authorList>
            <person name="Barrero R.A."/>
            <person name="Guerrero F.D."/>
            <person name="Moolhuijzen P."/>
            <person name="Goolsby J.A."/>
            <person name="Tidwell J."/>
            <person name="Bellgard S.E."/>
            <person name="Bellgard M.I."/>
        </authorList>
    </citation>
    <scope>NUCLEOTIDE SEQUENCE</scope>
    <source>
        <tissue evidence="1">Shoot tissue taken approximately 20 cm above the soil surface</tissue>
    </source>
</reference>
<organism evidence="1">
    <name type="scientific">Arundo donax</name>
    <name type="common">Giant reed</name>
    <name type="synonym">Donax arundinaceus</name>
    <dbReference type="NCBI Taxonomy" id="35708"/>
    <lineage>
        <taxon>Eukaryota</taxon>
        <taxon>Viridiplantae</taxon>
        <taxon>Streptophyta</taxon>
        <taxon>Embryophyta</taxon>
        <taxon>Tracheophyta</taxon>
        <taxon>Spermatophyta</taxon>
        <taxon>Magnoliopsida</taxon>
        <taxon>Liliopsida</taxon>
        <taxon>Poales</taxon>
        <taxon>Poaceae</taxon>
        <taxon>PACMAD clade</taxon>
        <taxon>Arundinoideae</taxon>
        <taxon>Arundineae</taxon>
        <taxon>Arundo</taxon>
    </lineage>
</organism>
<name>A0A0A9FX03_ARUDO</name>
<reference evidence="1" key="1">
    <citation type="submission" date="2014-09" db="EMBL/GenBank/DDBJ databases">
        <authorList>
            <person name="Magalhaes I.L.F."/>
            <person name="Oliveira U."/>
            <person name="Santos F.R."/>
            <person name="Vidigal T.H.D.A."/>
            <person name="Brescovit A.D."/>
            <person name="Santos A.J."/>
        </authorList>
    </citation>
    <scope>NUCLEOTIDE SEQUENCE</scope>
    <source>
        <tissue evidence="1">Shoot tissue taken approximately 20 cm above the soil surface</tissue>
    </source>
</reference>
<sequence length="36" mass="3989">MFLIASSVISCLKLHRGKATLRKEVLSATCHFGPWS</sequence>
<accession>A0A0A9FX03</accession>
<evidence type="ECO:0000313" key="1">
    <source>
        <dbReference type="EMBL" id="JAE15744.1"/>
    </source>
</evidence>
<proteinExistence type="predicted"/>
<dbReference type="EMBL" id="GBRH01182152">
    <property type="protein sequence ID" value="JAE15744.1"/>
    <property type="molecule type" value="Transcribed_RNA"/>
</dbReference>
<dbReference type="AlphaFoldDB" id="A0A0A9FX03"/>